<dbReference type="InterPro" id="IPR021457">
    <property type="entry name" value="DUF3108"/>
</dbReference>
<dbReference type="RefSeq" id="WP_206572535.1">
    <property type="nucleotide sequence ID" value="NZ_JAFKCV010000002.1"/>
</dbReference>
<gene>
    <name evidence="2" type="ORF">J0A66_04175</name>
</gene>
<feature type="signal peptide" evidence="1">
    <location>
        <begin position="1"/>
        <end position="21"/>
    </location>
</feature>
<proteinExistence type="predicted"/>
<protein>
    <submittedName>
        <fullName evidence="2">DUF3108 domain-containing protein</fullName>
    </submittedName>
</protein>
<dbReference type="Proteomes" id="UP000664654">
    <property type="component" value="Unassembled WGS sequence"/>
</dbReference>
<dbReference type="PROSITE" id="PS51257">
    <property type="entry name" value="PROKAR_LIPOPROTEIN"/>
    <property type="match status" value="1"/>
</dbReference>
<evidence type="ECO:0000313" key="3">
    <source>
        <dbReference type="Proteomes" id="UP000664654"/>
    </source>
</evidence>
<evidence type="ECO:0000256" key="1">
    <source>
        <dbReference type="SAM" id="SignalP"/>
    </source>
</evidence>
<keyword evidence="1" id="KW-0732">Signal</keyword>
<dbReference type="Pfam" id="PF11306">
    <property type="entry name" value="DUF3108"/>
    <property type="match status" value="1"/>
</dbReference>
<dbReference type="EMBL" id="JAFKCV010000002">
    <property type="protein sequence ID" value="MBN7824420.1"/>
    <property type="molecule type" value="Genomic_DNA"/>
</dbReference>
<feature type="chain" id="PRO_5037658921" evidence="1">
    <location>
        <begin position="22"/>
        <end position="240"/>
    </location>
</feature>
<sequence length="240" mass="27815">MQRNKLILLLVWLLACLPLSASELVPFEAHYIAYRSGMELGQAEQKLTHLGRDQYKLEYRSHASFLFLSDTRSEESLFKLTADGLIPYRYHFERSGTGKDKQLSVRFDESGRQIIIGEETRLPWHNEIDNQLYQLDVRMGLARGRRSFVYQTVSDRGEIREQEFRVIGTEELTLPYGKVSAIKVEKVREGSRRETYIWFAPGLDYQMVRLHQFKDGDEQADIQLSHYQQINGAASPSAAH</sequence>
<keyword evidence="3" id="KW-1185">Reference proteome</keyword>
<organism evidence="2 3">
    <name type="scientific">Bowmanella dokdonensis</name>
    <dbReference type="NCBI Taxonomy" id="751969"/>
    <lineage>
        <taxon>Bacteria</taxon>
        <taxon>Pseudomonadati</taxon>
        <taxon>Pseudomonadota</taxon>
        <taxon>Gammaproteobacteria</taxon>
        <taxon>Alteromonadales</taxon>
        <taxon>Alteromonadaceae</taxon>
        <taxon>Bowmanella</taxon>
    </lineage>
</organism>
<accession>A0A939DKV4</accession>
<reference evidence="2" key="1">
    <citation type="submission" date="2021-03" db="EMBL/GenBank/DDBJ databases">
        <title>novel species isolated from a fishpond in China.</title>
        <authorList>
            <person name="Lu H."/>
            <person name="Cai Z."/>
        </authorList>
    </citation>
    <scope>NUCLEOTIDE SEQUENCE</scope>
    <source>
        <strain evidence="2">JCM 30855</strain>
    </source>
</reference>
<name>A0A939DKV4_9ALTE</name>
<comment type="caution">
    <text evidence="2">The sequence shown here is derived from an EMBL/GenBank/DDBJ whole genome shotgun (WGS) entry which is preliminary data.</text>
</comment>
<dbReference type="AlphaFoldDB" id="A0A939DKV4"/>
<evidence type="ECO:0000313" key="2">
    <source>
        <dbReference type="EMBL" id="MBN7824420.1"/>
    </source>
</evidence>